<feature type="compositionally biased region" description="Basic residues" evidence="6">
    <location>
        <begin position="337"/>
        <end position="349"/>
    </location>
</feature>
<comment type="caution">
    <text evidence="9">The sequence shown here is derived from an EMBL/GenBank/DDBJ whole genome shotgun (WGS) entry which is preliminary data.</text>
</comment>
<dbReference type="GO" id="GO:0006352">
    <property type="term" value="P:DNA-templated transcription initiation"/>
    <property type="evidence" value="ECO:0007669"/>
    <property type="project" value="InterPro"/>
</dbReference>
<evidence type="ECO:0000256" key="6">
    <source>
        <dbReference type="SAM" id="MobiDB-lite"/>
    </source>
</evidence>
<feature type="compositionally biased region" description="Low complexity" evidence="6">
    <location>
        <begin position="444"/>
        <end position="462"/>
    </location>
</feature>
<dbReference type="InterPro" id="IPR014284">
    <property type="entry name" value="RNA_pol_sigma-70_dom"/>
</dbReference>
<evidence type="ECO:0000259" key="8">
    <source>
        <dbReference type="Pfam" id="PF08281"/>
    </source>
</evidence>
<dbReference type="PANTHER" id="PTHR43133">
    <property type="entry name" value="RNA POLYMERASE ECF-TYPE SIGMA FACTO"/>
    <property type="match status" value="1"/>
</dbReference>
<keyword evidence="2" id="KW-0805">Transcription regulation</keyword>
<dbReference type="InterPro" id="IPR007627">
    <property type="entry name" value="RNA_pol_sigma70_r2"/>
</dbReference>
<dbReference type="Pfam" id="PF04542">
    <property type="entry name" value="Sigma70_r2"/>
    <property type="match status" value="1"/>
</dbReference>
<keyword evidence="4" id="KW-0238">DNA-binding</keyword>
<evidence type="ECO:0000313" key="9">
    <source>
        <dbReference type="EMBL" id="RKQ90678.1"/>
    </source>
</evidence>
<dbReference type="NCBIfam" id="TIGR02937">
    <property type="entry name" value="sigma70-ECF"/>
    <property type="match status" value="1"/>
</dbReference>
<feature type="region of interest" description="Disordered" evidence="6">
    <location>
        <begin position="281"/>
        <end position="498"/>
    </location>
</feature>
<keyword evidence="3" id="KW-0731">Sigma factor</keyword>
<proteinExistence type="inferred from homology"/>
<dbReference type="SUPFAM" id="SSF88659">
    <property type="entry name" value="Sigma3 and sigma4 domains of RNA polymerase sigma factors"/>
    <property type="match status" value="1"/>
</dbReference>
<dbReference type="Pfam" id="PF08281">
    <property type="entry name" value="Sigma70_r4_2"/>
    <property type="match status" value="1"/>
</dbReference>
<keyword evidence="5" id="KW-0804">Transcription</keyword>
<accession>A0A660L6L6</accession>
<comment type="similarity">
    <text evidence="1">Belongs to the sigma-70 factor family. ECF subfamily.</text>
</comment>
<protein>
    <submittedName>
        <fullName evidence="9">RNA polymerase sigma factor (Sigma-70 family)</fullName>
    </submittedName>
</protein>
<dbReference type="EMBL" id="RBIL01000001">
    <property type="protein sequence ID" value="RKQ90678.1"/>
    <property type="molecule type" value="Genomic_DNA"/>
</dbReference>
<dbReference type="Proteomes" id="UP000278962">
    <property type="component" value="Unassembled WGS sequence"/>
</dbReference>
<feature type="compositionally biased region" description="Basic and acidic residues" evidence="6">
    <location>
        <begin position="429"/>
        <end position="443"/>
    </location>
</feature>
<dbReference type="InterPro" id="IPR036388">
    <property type="entry name" value="WH-like_DNA-bd_sf"/>
</dbReference>
<feature type="domain" description="RNA polymerase sigma-70 region 2" evidence="7">
    <location>
        <begin position="32"/>
        <end position="97"/>
    </location>
</feature>
<keyword evidence="10" id="KW-1185">Reference proteome</keyword>
<dbReference type="AlphaFoldDB" id="A0A660L6L6"/>
<evidence type="ECO:0000313" key="10">
    <source>
        <dbReference type="Proteomes" id="UP000278962"/>
    </source>
</evidence>
<dbReference type="PANTHER" id="PTHR43133:SF8">
    <property type="entry name" value="RNA POLYMERASE SIGMA FACTOR HI_1459-RELATED"/>
    <property type="match status" value="1"/>
</dbReference>
<dbReference type="SUPFAM" id="SSF88946">
    <property type="entry name" value="Sigma2 domain of RNA polymerase sigma factors"/>
    <property type="match status" value="1"/>
</dbReference>
<dbReference type="InterPro" id="IPR013324">
    <property type="entry name" value="RNA_pol_sigma_r3/r4-like"/>
</dbReference>
<evidence type="ECO:0000256" key="2">
    <source>
        <dbReference type="ARBA" id="ARBA00023015"/>
    </source>
</evidence>
<feature type="domain" description="RNA polymerase sigma factor 70 region 4 type 2" evidence="8">
    <location>
        <begin position="128"/>
        <end position="174"/>
    </location>
</feature>
<feature type="compositionally biased region" description="Low complexity" evidence="6">
    <location>
        <begin position="282"/>
        <end position="332"/>
    </location>
</feature>
<sequence>MTAVPANLRLRRESTLRSRAARGDAAAFAAVYERHHQDLYRYCRSILRHEEDAQDALQSTMTRAFAALQDEQRDFELRPWLFRIAHNEAISILRKRRTTTELDDIPIPADLEDRVSEREELRLLQMDLADLPDRQRAALVLRELNGLSHAEIAVVLETSAANVKQTIYEARSALFSAREGREMPCDDVRRMLSDGDGRVLRGRGVRAHLRSCAGCRRFQTDIDQRSKRLAMLAPPLPTAGAAALLAQILGGGGAAKLLACVAIAGGGATVAAVEFYKPPPRAAAEAPPTTPRQAPDRPAAATTTPTPTSTTTATPTATPGAVRTSTENTPATAKKDKPTKRTAAKRRRTPVISPAVQDPPAETRQGEREQASDPAPRGTPPGKEAKPDKPEKAKPEKEPKTKPEQSERRGPPDTPPGQAKPKKQPPGRSKPDKAKPQKPDKAPTSETTPAPTAVVTPKADPPGQAKKDAEPPGQAKREGEPPGQAKKQDKGEGADDDG</sequence>
<dbReference type="RefSeq" id="WP_121247634.1">
    <property type="nucleotide sequence ID" value="NZ_RBIL01000001.1"/>
</dbReference>
<evidence type="ECO:0000259" key="7">
    <source>
        <dbReference type="Pfam" id="PF04542"/>
    </source>
</evidence>
<gene>
    <name evidence="9" type="ORF">C8N24_0491</name>
</gene>
<dbReference type="GO" id="GO:0016987">
    <property type="term" value="F:sigma factor activity"/>
    <property type="evidence" value="ECO:0007669"/>
    <property type="project" value="UniProtKB-KW"/>
</dbReference>
<reference evidence="9 10" key="1">
    <citation type="submission" date="2018-10" db="EMBL/GenBank/DDBJ databases">
        <title>Genomic Encyclopedia of Archaeal and Bacterial Type Strains, Phase II (KMG-II): from individual species to whole genera.</title>
        <authorList>
            <person name="Goeker M."/>
        </authorList>
    </citation>
    <scope>NUCLEOTIDE SEQUENCE [LARGE SCALE GENOMIC DNA]</scope>
    <source>
        <strain evidence="9 10">DSM 14954</strain>
    </source>
</reference>
<dbReference type="InterPro" id="IPR013249">
    <property type="entry name" value="RNA_pol_sigma70_r4_t2"/>
</dbReference>
<evidence type="ECO:0000256" key="1">
    <source>
        <dbReference type="ARBA" id="ARBA00010641"/>
    </source>
</evidence>
<name>A0A660L6L6_9ACTN</name>
<dbReference type="InterPro" id="IPR013325">
    <property type="entry name" value="RNA_pol_sigma_r2"/>
</dbReference>
<evidence type="ECO:0000256" key="5">
    <source>
        <dbReference type="ARBA" id="ARBA00023163"/>
    </source>
</evidence>
<feature type="compositionally biased region" description="Basic and acidic residues" evidence="6">
    <location>
        <begin position="465"/>
        <end position="498"/>
    </location>
</feature>
<evidence type="ECO:0000256" key="4">
    <source>
        <dbReference type="ARBA" id="ARBA00023125"/>
    </source>
</evidence>
<dbReference type="OrthoDB" id="9797134at2"/>
<dbReference type="CDD" id="cd06171">
    <property type="entry name" value="Sigma70_r4"/>
    <property type="match status" value="1"/>
</dbReference>
<dbReference type="Gene3D" id="1.10.10.10">
    <property type="entry name" value="Winged helix-like DNA-binding domain superfamily/Winged helix DNA-binding domain"/>
    <property type="match status" value="1"/>
</dbReference>
<organism evidence="9 10">
    <name type="scientific">Solirubrobacter pauli</name>
    <dbReference type="NCBI Taxonomy" id="166793"/>
    <lineage>
        <taxon>Bacteria</taxon>
        <taxon>Bacillati</taxon>
        <taxon>Actinomycetota</taxon>
        <taxon>Thermoleophilia</taxon>
        <taxon>Solirubrobacterales</taxon>
        <taxon>Solirubrobacteraceae</taxon>
        <taxon>Solirubrobacter</taxon>
    </lineage>
</organism>
<dbReference type="Gene3D" id="1.10.1740.10">
    <property type="match status" value="1"/>
</dbReference>
<feature type="compositionally biased region" description="Basic and acidic residues" evidence="6">
    <location>
        <begin position="383"/>
        <end position="411"/>
    </location>
</feature>
<evidence type="ECO:0000256" key="3">
    <source>
        <dbReference type="ARBA" id="ARBA00023082"/>
    </source>
</evidence>
<dbReference type="InterPro" id="IPR039425">
    <property type="entry name" value="RNA_pol_sigma-70-like"/>
</dbReference>
<dbReference type="GO" id="GO:0003677">
    <property type="term" value="F:DNA binding"/>
    <property type="evidence" value="ECO:0007669"/>
    <property type="project" value="UniProtKB-KW"/>
</dbReference>